<dbReference type="EMBL" id="QJNS01000445">
    <property type="protein sequence ID" value="RYO77631.1"/>
    <property type="molecule type" value="Genomic_DNA"/>
</dbReference>
<evidence type="ECO:0000313" key="3">
    <source>
        <dbReference type="Proteomes" id="UP000294003"/>
    </source>
</evidence>
<dbReference type="Gene3D" id="3.30.200.20">
    <property type="entry name" value="Phosphorylase Kinase, domain 1"/>
    <property type="match status" value="1"/>
</dbReference>
<name>A0ABY0GUP4_9PEZI</name>
<feature type="compositionally biased region" description="Basic and acidic residues" evidence="1">
    <location>
        <begin position="7"/>
        <end position="17"/>
    </location>
</feature>
<feature type="region of interest" description="Disordered" evidence="1">
    <location>
        <begin position="1"/>
        <end position="120"/>
    </location>
</feature>
<comment type="caution">
    <text evidence="2">The sequence shown here is derived from an EMBL/GenBank/DDBJ whole genome shotgun (WGS) entry which is preliminary data.</text>
</comment>
<sequence length="168" mass="17696">MTAIHQQPKDTGDDPRKSRTATVDIAGPNALKAPKMRDTQTRYAGPGGPAHGDHGGCTRSVIGGQPDGSAEGGANVVAEARRHEGVSASRGKEDHLPTRSTASRTEVYGEKRVPADNTSKDADDLFLSPIIFPVTKTFLSPGDKDLGVVAALEAQAWCEPIRTQLRGA</sequence>
<keyword evidence="3" id="KW-1185">Reference proteome</keyword>
<feature type="compositionally biased region" description="Basic and acidic residues" evidence="1">
    <location>
        <begin position="79"/>
        <end position="97"/>
    </location>
</feature>
<reference evidence="2 3" key="1">
    <citation type="submission" date="2018-06" db="EMBL/GenBank/DDBJ databases">
        <title>Complete Genomes of Monosporascus.</title>
        <authorList>
            <person name="Robinson A.J."/>
            <person name="Natvig D.O."/>
        </authorList>
    </citation>
    <scope>NUCLEOTIDE SEQUENCE [LARGE SCALE GENOMIC DNA]</scope>
    <source>
        <strain evidence="2 3">CBS 609.92</strain>
    </source>
</reference>
<evidence type="ECO:0000256" key="1">
    <source>
        <dbReference type="SAM" id="MobiDB-lite"/>
    </source>
</evidence>
<evidence type="ECO:0000313" key="2">
    <source>
        <dbReference type="EMBL" id="RYO77631.1"/>
    </source>
</evidence>
<protein>
    <submittedName>
        <fullName evidence="2">Uncharacterized protein</fullName>
    </submittedName>
</protein>
<feature type="compositionally biased region" description="Basic and acidic residues" evidence="1">
    <location>
        <begin position="107"/>
        <end position="120"/>
    </location>
</feature>
<accession>A0ABY0GUP4</accession>
<proteinExistence type="predicted"/>
<dbReference type="Proteomes" id="UP000294003">
    <property type="component" value="Unassembled WGS sequence"/>
</dbReference>
<organism evidence="2 3">
    <name type="scientific">Monosporascus cannonballus</name>
    <dbReference type="NCBI Taxonomy" id="155416"/>
    <lineage>
        <taxon>Eukaryota</taxon>
        <taxon>Fungi</taxon>
        <taxon>Dikarya</taxon>
        <taxon>Ascomycota</taxon>
        <taxon>Pezizomycotina</taxon>
        <taxon>Sordariomycetes</taxon>
        <taxon>Xylariomycetidae</taxon>
        <taxon>Xylariales</taxon>
        <taxon>Xylariales incertae sedis</taxon>
        <taxon>Monosporascus</taxon>
    </lineage>
</organism>
<gene>
    <name evidence="2" type="ORF">DL762_009134</name>
</gene>